<dbReference type="Gene3D" id="3.30.420.40">
    <property type="match status" value="2"/>
</dbReference>
<sequence>MTTPIGLDFGNYHSYVCAAQRGNLDVLANEVSNRSTPSLVGFSFKNRYLGETAKSNEVSNLKNTVGSLQRIIGRAGDDPEFLAQQKFVSSKLLPVDGQAGAEVTYKGEKRQFTATQLTGMYLNKIKQTAITETKSQVSDICIAVPVWFNEQQRLAIKDAAAIAGLNCVRVANDVTAAAVGWGVFKNNDLPVDKPKLVCFVDVGHSSYTVSVVAFKKGECKVLGTAYDQHFGGRDFDALIAQHFAEIFKKKYKIDVNTNPKAAARVMAQSERLKKILSANSSAPFNIESVMNDVDVSSSMTREELEEAAAPLLKRAHIPVEEALKRAGVTPDQLDNIEVIGGSSRIPSVKEVLSKVFNKPLSYTANAEESTARGAAFICAMHSPTMRVRPFKFEDYNLNSVTYSWNPVEGEDVSELEVFPEGGYYPNTKVITLHRAAAFDVTARYTNPDTLPEGTNQFICKWTISGMQGKEPAVCKLKLRQDPSGIFTIEDAYVAEEVEVEEPIEGAEPAEEGGEIPTQTVKKWVKKTDLKIEAQGLGLSQKQLQEQIELENSMIMEDKLVADTEDRKNALEEYIYEMRGKLEDIYADFASDAEKANLREKMEKIEDWLYGAGEDAKKALYIAKYEELASIGNLIKGRYNAKQEEERQAKVAKKEAANQAKLAEMMAAKRKEKKDADGDVEVPDVE</sequence>
<reference evidence="5 6" key="1">
    <citation type="journal article" date="2016" name="PLoS ONE">
        <title>Sequence Assembly of Yarrowia lipolytica Strain W29/CLIB89 Shows Transposable Element Diversity.</title>
        <authorList>
            <person name="Magnan C."/>
            <person name="Yu J."/>
            <person name="Chang I."/>
            <person name="Jahn E."/>
            <person name="Kanomata Y."/>
            <person name="Wu J."/>
            <person name="Zeller M."/>
            <person name="Oakes M."/>
            <person name="Baldi P."/>
            <person name="Sandmeyer S."/>
        </authorList>
    </citation>
    <scope>NUCLEOTIDE SEQUENCE [LARGE SCALE GENOMIC DNA]</scope>
    <source>
        <strain evidence="6">CLIB89(W29)</strain>
    </source>
</reference>
<dbReference type="OMA" id="WEQSPEI"/>
<dbReference type="Gene3D" id="3.90.640.10">
    <property type="entry name" value="Actin, Chain A, domain 4"/>
    <property type="match status" value="1"/>
</dbReference>
<dbReference type="GO" id="GO:0005524">
    <property type="term" value="F:ATP binding"/>
    <property type="evidence" value="ECO:0007669"/>
    <property type="project" value="UniProtKB-KW"/>
</dbReference>
<evidence type="ECO:0000256" key="1">
    <source>
        <dbReference type="ARBA" id="ARBA00007381"/>
    </source>
</evidence>
<dbReference type="FunFam" id="3.90.640.10:FF:000004">
    <property type="entry name" value="Heat shock 70 kDa protein 4"/>
    <property type="match status" value="1"/>
</dbReference>
<keyword evidence="2" id="KW-0547">Nucleotide-binding</keyword>
<evidence type="ECO:0000256" key="4">
    <source>
        <dbReference type="SAM" id="MobiDB-lite"/>
    </source>
</evidence>
<comment type="similarity">
    <text evidence="1">Belongs to the heat shock protein 70 family.</text>
</comment>
<dbReference type="OrthoDB" id="434160at2759"/>
<dbReference type="GO" id="GO:0005634">
    <property type="term" value="C:nucleus"/>
    <property type="evidence" value="ECO:0007669"/>
    <property type="project" value="TreeGrafter"/>
</dbReference>
<dbReference type="VEuPathDB" id="FungiDB:YALI1_E16202g"/>
<protein>
    <submittedName>
        <fullName evidence="5">Uncharacterized protein</fullName>
    </submittedName>
</protein>
<dbReference type="VEuPathDB" id="FungiDB:YALI0_E13255g"/>
<organism evidence="5 6">
    <name type="scientific">Yarrowia lipolytica</name>
    <name type="common">Candida lipolytica</name>
    <dbReference type="NCBI Taxonomy" id="4952"/>
    <lineage>
        <taxon>Eukaryota</taxon>
        <taxon>Fungi</taxon>
        <taxon>Dikarya</taxon>
        <taxon>Ascomycota</taxon>
        <taxon>Saccharomycotina</taxon>
        <taxon>Dipodascomycetes</taxon>
        <taxon>Dipodascales</taxon>
        <taxon>Dipodascales incertae sedis</taxon>
        <taxon>Yarrowia</taxon>
    </lineage>
</organism>
<dbReference type="Gene3D" id="2.60.34.10">
    <property type="entry name" value="Substrate Binding Domain Of DNAk, Chain A, domain 1"/>
    <property type="match status" value="1"/>
</dbReference>
<dbReference type="KEGG" id="yli:2912024"/>
<dbReference type="PROSITE" id="PS00329">
    <property type="entry name" value="HSP70_2"/>
    <property type="match status" value="1"/>
</dbReference>
<dbReference type="GO" id="GO:0140662">
    <property type="term" value="F:ATP-dependent protein folding chaperone"/>
    <property type="evidence" value="ECO:0007669"/>
    <property type="project" value="InterPro"/>
</dbReference>
<dbReference type="GO" id="GO:0005829">
    <property type="term" value="C:cytosol"/>
    <property type="evidence" value="ECO:0007669"/>
    <property type="project" value="TreeGrafter"/>
</dbReference>
<dbReference type="InterPro" id="IPR043129">
    <property type="entry name" value="ATPase_NBD"/>
</dbReference>
<dbReference type="InterPro" id="IPR013126">
    <property type="entry name" value="Hsp_70_fam"/>
</dbReference>
<dbReference type="eggNOG" id="KOG0103">
    <property type="taxonomic scope" value="Eukaryota"/>
</dbReference>
<dbReference type="FunFam" id="1.20.1270.10:FF:000002">
    <property type="entry name" value="Heat shock 70 kDa protein 4"/>
    <property type="match status" value="1"/>
</dbReference>
<dbReference type="InterPro" id="IPR029048">
    <property type="entry name" value="HSP70_C_sf"/>
</dbReference>
<evidence type="ECO:0000313" key="6">
    <source>
        <dbReference type="Proteomes" id="UP000182444"/>
    </source>
</evidence>
<gene>
    <name evidence="5" type="ORF">YALI1_E16202g</name>
</gene>
<proteinExistence type="inferred from homology"/>
<evidence type="ECO:0000256" key="2">
    <source>
        <dbReference type="ARBA" id="ARBA00022741"/>
    </source>
</evidence>
<dbReference type="SUPFAM" id="SSF100934">
    <property type="entry name" value="Heat shock protein 70kD (HSP70), C-terminal subdomain"/>
    <property type="match status" value="1"/>
</dbReference>
<dbReference type="PANTHER" id="PTHR45639:SF4">
    <property type="entry name" value="HSC70CB, ISOFORM G"/>
    <property type="match status" value="1"/>
</dbReference>
<dbReference type="AlphaFoldDB" id="A0A1H6PTL3"/>
<feature type="region of interest" description="Disordered" evidence="4">
    <location>
        <begin position="666"/>
        <end position="685"/>
    </location>
</feature>
<dbReference type="GeneID" id="2912024"/>
<dbReference type="InterPro" id="IPR029047">
    <property type="entry name" value="HSP70_peptide-bd_sf"/>
</dbReference>
<dbReference type="PROSITE" id="PS01036">
    <property type="entry name" value="HSP70_3"/>
    <property type="match status" value="1"/>
</dbReference>
<keyword evidence="3" id="KW-0067">ATP-binding</keyword>
<dbReference type="InterPro" id="IPR018181">
    <property type="entry name" value="Heat_shock_70_CS"/>
</dbReference>
<dbReference type="RefSeq" id="XP_503894.1">
    <property type="nucleotide sequence ID" value="XM_503894.3"/>
</dbReference>
<feature type="compositionally biased region" description="Basic and acidic residues" evidence="4">
    <location>
        <begin position="666"/>
        <end position="676"/>
    </location>
</feature>
<evidence type="ECO:0000313" key="5">
    <source>
        <dbReference type="EMBL" id="AOW05359.1"/>
    </source>
</evidence>
<evidence type="ECO:0000256" key="3">
    <source>
        <dbReference type="ARBA" id="ARBA00022840"/>
    </source>
</evidence>
<name>A0A1H6PTL3_YARLL</name>
<dbReference type="FunFam" id="3.30.30.30:FF:000002">
    <property type="entry name" value="Heat shock 70 kDa protein 4"/>
    <property type="match status" value="1"/>
</dbReference>
<dbReference type="SUPFAM" id="SSF53067">
    <property type="entry name" value="Actin-like ATPase domain"/>
    <property type="match status" value="2"/>
</dbReference>
<dbReference type="PANTHER" id="PTHR45639">
    <property type="entry name" value="HSC70CB, ISOFORM G-RELATED"/>
    <property type="match status" value="1"/>
</dbReference>
<dbReference type="Pfam" id="PF00012">
    <property type="entry name" value="HSP70"/>
    <property type="match status" value="1"/>
</dbReference>
<dbReference type="Gene3D" id="3.30.30.30">
    <property type="match status" value="1"/>
</dbReference>
<dbReference type="PRINTS" id="PR00301">
    <property type="entry name" value="HEATSHOCK70"/>
</dbReference>
<accession>A0A1H6PTL3</accession>
<dbReference type="Proteomes" id="UP000182444">
    <property type="component" value="Chromosome 1E"/>
</dbReference>
<dbReference type="EMBL" id="CP017557">
    <property type="protein sequence ID" value="AOW05359.1"/>
    <property type="molecule type" value="Genomic_DNA"/>
</dbReference>
<dbReference type="SUPFAM" id="SSF100920">
    <property type="entry name" value="Heat shock protein 70kD (HSP70), peptide-binding domain"/>
    <property type="match status" value="1"/>
</dbReference>
<dbReference type="Gene3D" id="1.20.1270.10">
    <property type="match status" value="1"/>
</dbReference>